<accession>A0ABU0RXE2</accession>
<keyword evidence="2" id="KW-1185">Reference proteome</keyword>
<name>A0ABU0RXE2_9ACTN</name>
<gene>
    <name evidence="1" type="ORF">QFZ49_006619</name>
</gene>
<organism evidence="1 2">
    <name type="scientific">Streptomyces turgidiscabies</name>
    <dbReference type="NCBI Taxonomy" id="85558"/>
    <lineage>
        <taxon>Bacteria</taxon>
        <taxon>Bacillati</taxon>
        <taxon>Actinomycetota</taxon>
        <taxon>Actinomycetes</taxon>
        <taxon>Kitasatosporales</taxon>
        <taxon>Streptomycetaceae</taxon>
        <taxon>Streptomyces</taxon>
    </lineage>
</organism>
<dbReference type="EMBL" id="JAUSZS010000008">
    <property type="protein sequence ID" value="MDQ0936644.1"/>
    <property type="molecule type" value="Genomic_DNA"/>
</dbReference>
<protein>
    <submittedName>
        <fullName evidence="1">Uncharacterized protein</fullName>
    </submittedName>
</protein>
<reference evidence="1 2" key="1">
    <citation type="submission" date="2023-07" db="EMBL/GenBank/DDBJ databases">
        <title>Comparative genomics of wheat-associated soil bacteria to identify genetic determinants of phenazine resistance.</title>
        <authorList>
            <person name="Mouncey N."/>
        </authorList>
    </citation>
    <scope>NUCLEOTIDE SEQUENCE [LARGE SCALE GENOMIC DNA]</scope>
    <source>
        <strain evidence="1 2">W2I16</strain>
    </source>
</reference>
<dbReference type="Proteomes" id="UP001223072">
    <property type="component" value="Unassembled WGS sequence"/>
</dbReference>
<sequence>MPRFLKRVRTDGVRELAVADPAGRDRARPAGS</sequence>
<evidence type="ECO:0000313" key="2">
    <source>
        <dbReference type="Proteomes" id="UP001223072"/>
    </source>
</evidence>
<evidence type="ECO:0000313" key="1">
    <source>
        <dbReference type="EMBL" id="MDQ0936644.1"/>
    </source>
</evidence>
<proteinExistence type="predicted"/>
<comment type="caution">
    <text evidence="1">The sequence shown here is derived from an EMBL/GenBank/DDBJ whole genome shotgun (WGS) entry which is preliminary data.</text>
</comment>